<name>A0AAD7PAW1_QUISA</name>
<dbReference type="KEGG" id="qsa:O6P43_028642"/>
<sequence length="120" mass="12871">MTRQGLLRSPPVNRCQPLLTDEKPVPIPRERRRVGEMAGGTAAECAAICCCCPCTVMNLLVLAVYKVPAGLCRKAIRRKKRQRIAKKRSKSLLRHRPSDASGSAGGDAEAVTSSGEAISA</sequence>
<dbReference type="PANTHER" id="PTHR33264">
    <property type="entry name" value="EXPRESSED PROTEIN"/>
    <property type="match status" value="1"/>
</dbReference>
<reference evidence="2" key="1">
    <citation type="journal article" date="2023" name="Science">
        <title>Elucidation of the pathway for biosynthesis of saponin adjuvants from the soapbark tree.</title>
        <authorList>
            <person name="Reed J."/>
            <person name="Orme A."/>
            <person name="El-Demerdash A."/>
            <person name="Owen C."/>
            <person name="Martin L.B.B."/>
            <person name="Misra R.C."/>
            <person name="Kikuchi S."/>
            <person name="Rejzek M."/>
            <person name="Martin A.C."/>
            <person name="Harkess A."/>
            <person name="Leebens-Mack J."/>
            <person name="Louveau T."/>
            <person name="Stephenson M.J."/>
            <person name="Osbourn A."/>
        </authorList>
    </citation>
    <scope>NUCLEOTIDE SEQUENCE</scope>
    <source>
        <strain evidence="2">S10</strain>
    </source>
</reference>
<accession>A0AAD7PAW1</accession>
<protein>
    <submittedName>
        <fullName evidence="2">Pollen preferential protein</fullName>
    </submittedName>
</protein>
<feature type="compositionally biased region" description="Polar residues" evidence="1">
    <location>
        <begin position="111"/>
        <end position="120"/>
    </location>
</feature>
<proteinExistence type="predicted"/>
<feature type="region of interest" description="Disordered" evidence="1">
    <location>
        <begin position="83"/>
        <end position="120"/>
    </location>
</feature>
<comment type="caution">
    <text evidence="2">The sequence shown here is derived from an EMBL/GenBank/DDBJ whole genome shotgun (WGS) entry which is preliminary data.</text>
</comment>
<keyword evidence="3" id="KW-1185">Reference proteome</keyword>
<organism evidence="2 3">
    <name type="scientific">Quillaja saponaria</name>
    <name type="common">Soap bark tree</name>
    <dbReference type="NCBI Taxonomy" id="32244"/>
    <lineage>
        <taxon>Eukaryota</taxon>
        <taxon>Viridiplantae</taxon>
        <taxon>Streptophyta</taxon>
        <taxon>Embryophyta</taxon>
        <taxon>Tracheophyta</taxon>
        <taxon>Spermatophyta</taxon>
        <taxon>Magnoliopsida</taxon>
        <taxon>eudicotyledons</taxon>
        <taxon>Gunneridae</taxon>
        <taxon>Pentapetalae</taxon>
        <taxon>rosids</taxon>
        <taxon>fabids</taxon>
        <taxon>Fabales</taxon>
        <taxon>Quillajaceae</taxon>
        <taxon>Quillaja</taxon>
    </lineage>
</organism>
<evidence type="ECO:0000313" key="3">
    <source>
        <dbReference type="Proteomes" id="UP001163823"/>
    </source>
</evidence>
<evidence type="ECO:0000256" key="1">
    <source>
        <dbReference type="SAM" id="MobiDB-lite"/>
    </source>
</evidence>
<dbReference type="AlphaFoldDB" id="A0AAD7PAW1"/>
<dbReference type="Proteomes" id="UP001163823">
    <property type="component" value="Chromosome 12"/>
</dbReference>
<feature type="compositionally biased region" description="Low complexity" evidence="1">
    <location>
        <begin position="99"/>
        <end position="108"/>
    </location>
</feature>
<evidence type="ECO:0000313" key="2">
    <source>
        <dbReference type="EMBL" id="KAJ7948119.1"/>
    </source>
</evidence>
<dbReference type="EMBL" id="JARAOO010000012">
    <property type="protein sequence ID" value="KAJ7948119.1"/>
    <property type="molecule type" value="Genomic_DNA"/>
</dbReference>
<dbReference type="PANTHER" id="PTHR33264:SF55">
    <property type="entry name" value="TRANSMEMBRANE PROTEIN"/>
    <property type="match status" value="1"/>
</dbReference>
<feature type="compositionally biased region" description="Basic residues" evidence="1">
    <location>
        <begin position="83"/>
        <end position="95"/>
    </location>
</feature>
<gene>
    <name evidence="2" type="ORF">O6P43_028642</name>
</gene>